<dbReference type="Proteomes" id="UP001085076">
    <property type="component" value="Miscellaneous, Linkage group lg03"/>
</dbReference>
<evidence type="ECO:0000256" key="1">
    <source>
        <dbReference type="ARBA" id="ARBA00008894"/>
    </source>
</evidence>
<dbReference type="AlphaFoldDB" id="A0A9D5HJV7"/>
<organism evidence="7 8">
    <name type="scientific">Dioscorea zingiberensis</name>
    <dbReference type="NCBI Taxonomy" id="325984"/>
    <lineage>
        <taxon>Eukaryota</taxon>
        <taxon>Viridiplantae</taxon>
        <taxon>Streptophyta</taxon>
        <taxon>Embryophyta</taxon>
        <taxon>Tracheophyta</taxon>
        <taxon>Spermatophyta</taxon>
        <taxon>Magnoliopsida</taxon>
        <taxon>Liliopsida</taxon>
        <taxon>Dioscoreales</taxon>
        <taxon>Dioscoreaceae</taxon>
        <taxon>Dioscorea</taxon>
    </lineage>
</organism>
<proteinExistence type="inferred from homology"/>
<dbReference type="EMBL" id="JAGGNH010000003">
    <property type="protein sequence ID" value="KAJ0979068.1"/>
    <property type="molecule type" value="Genomic_DNA"/>
</dbReference>
<keyword evidence="4" id="KW-0547">Nucleotide-binding</keyword>
<dbReference type="GO" id="GO:0006952">
    <property type="term" value="P:defense response"/>
    <property type="evidence" value="ECO:0007669"/>
    <property type="project" value="UniProtKB-KW"/>
</dbReference>
<evidence type="ECO:0000256" key="2">
    <source>
        <dbReference type="ARBA" id="ARBA00022614"/>
    </source>
</evidence>
<dbReference type="Pfam" id="PF18052">
    <property type="entry name" value="Rx_N"/>
    <property type="match status" value="1"/>
</dbReference>
<evidence type="ECO:0000256" key="3">
    <source>
        <dbReference type="ARBA" id="ARBA00022737"/>
    </source>
</evidence>
<name>A0A9D5HJV7_9LILI</name>
<keyword evidence="5" id="KW-0611">Plant defense</keyword>
<comment type="caution">
    <text evidence="7">The sequence shown here is derived from an EMBL/GenBank/DDBJ whole genome shotgun (WGS) entry which is preliminary data.</text>
</comment>
<feature type="domain" description="Disease resistance N-terminal" evidence="6">
    <location>
        <begin position="2"/>
        <end position="36"/>
    </location>
</feature>
<reference evidence="7" key="2">
    <citation type="journal article" date="2022" name="Hortic Res">
        <title>The genome of Dioscorea zingiberensis sheds light on the biosynthesis, origin and evolution of the medicinally important diosgenin saponins.</title>
        <authorList>
            <person name="Li Y."/>
            <person name="Tan C."/>
            <person name="Li Z."/>
            <person name="Guo J."/>
            <person name="Li S."/>
            <person name="Chen X."/>
            <person name="Wang C."/>
            <person name="Dai X."/>
            <person name="Yang H."/>
            <person name="Song W."/>
            <person name="Hou L."/>
            <person name="Xu J."/>
            <person name="Tong Z."/>
            <person name="Xu A."/>
            <person name="Yuan X."/>
            <person name="Wang W."/>
            <person name="Yang Q."/>
            <person name="Chen L."/>
            <person name="Sun Z."/>
            <person name="Wang K."/>
            <person name="Pan B."/>
            <person name="Chen J."/>
            <person name="Bao Y."/>
            <person name="Liu F."/>
            <person name="Qi X."/>
            <person name="Gang D.R."/>
            <person name="Wen J."/>
            <person name="Li J."/>
        </authorList>
    </citation>
    <scope>NUCLEOTIDE SEQUENCE</scope>
    <source>
        <strain evidence="7">Dzin_1.0</strain>
    </source>
</reference>
<evidence type="ECO:0000313" key="7">
    <source>
        <dbReference type="EMBL" id="KAJ0979068.1"/>
    </source>
</evidence>
<reference evidence="7" key="1">
    <citation type="submission" date="2021-03" db="EMBL/GenBank/DDBJ databases">
        <authorList>
            <person name="Li Z."/>
            <person name="Yang C."/>
        </authorList>
    </citation>
    <scope>NUCLEOTIDE SEQUENCE</scope>
    <source>
        <strain evidence="7">Dzin_1.0</strain>
        <tissue evidence="7">Leaf</tissue>
    </source>
</reference>
<keyword evidence="8" id="KW-1185">Reference proteome</keyword>
<evidence type="ECO:0000256" key="4">
    <source>
        <dbReference type="ARBA" id="ARBA00022741"/>
    </source>
</evidence>
<evidence type="ECO:0000256" key="5">
    <source>
        <dbReference type="ARBA" id="ARBA00022821"/>
    </source>
</evidence>
<dbReference type="InterPro" id="IPR041118">
    <property type="entry name" value="Rx_N"/>
</dbReference>
<evidence type="ECO:0000259" key="6">
    <source>
        <dbReference type="Pfam" id="PF18052"/>
    </source>
</evidence>
<dbReference type="Gene3D" id="1.20.5.4130">
    <property type="match status" value="1"/>
</dbReference>
<evidence type="ECO:0000313" key="8">
    <source>
        <dbReference type="Proteomes" id="UP001085076"/>
    </source>
</evidence>
<dbReference type="OrthoDB" id="688937at2759"/>
<accession>A0A9D5HJV7</accession>
<gene>
    <name evidence="7" type="ORF">J5N97_014542</name>
</gene>
<keyword evidence="2" id="KW-0433">Leucine-rich repeat</keyword>
<keyword evidence="3" id="KW-0677">Repeat</keyword>
<protein>
    <recommendedName>
        <fullName evidence="6">Disease resistance N-terminal domain-containing protein</fullName>
    </recommendedName>
</protein>
<comment type="similarity">
    <text evidence="1">Belongs to the disease resistance NB-LRR family.</text>
</comment>
<dbReference type="GO" id="GO:0000166">
    <property type="term" value="F:nucleotide binding"/>
    <property type="evidence" value="ECO:0007669"/>
    <property type="project" value="UniProtKB-KW"/>
</dbReference>
<sequence>MNLWLKELKNIAYEMEDVMDEYTYELLRDQVEYQNKGASTTPSRKRKSMEDEEKMIACLQCPCNTGVQGMDLTTNSFAVTKNIHPDSCNTIDASNAGIRIPTWKQQKLFLRKVLMLYNTIFHPCK</sequence>